<feature type="binding site" evidence="4">
    <location>
        <position position="92"/>
    </location>
    <ligand>
        <name>Zn(2+)</name>
        <dbReference type="ChEBI" id="CHEBI:29105"/>
    </ligand>
</feature>
<dbReference type="InterPro" id="IPR000688">
    <property type="entry name" value="HypA/HybF"/>
</dbReference>
<feature type="binding site" evidence="4">
    <location>
        <position position="95"/>
    </location>
    <ligand>
        <name>Zn(2+)</name>
        <dbReference type="ChEBI" id="CHEBI:29105"/>
    </ligand>
</feature>
<dbReference type="EMBL" id="JANCLT010000011">
    <property type="protein sequence ID" value="MCP8970362.1"/>
    <property type="molecule type" value="Genomic_DNA"/>
</dbReference>
<evidence type="ECO:0000313" key="6">
    <source>
        <dbReference type="Proteomes" id="UP001156102"/>
    </source>
</evidence>
<keyword evidence="6" id="KW-1185">Reference proteome</keyword>
<name>A0AA42BQX7_9BACI</name>
<reference evidence="5" key="1">
    <citation type="submission" date="2022-07" db="EMBL/GenBank/DDBJ databases">
        <authorList>
            <person name="Li W.-J."/>
            <person name="Deng Q.-Q."/>
        </authorList>
    </citation>
    <scope>NUCLEOTIDE SEQUENCE</scope>
    <source>
        <strain evidence="5">SYSU M60031</strain>
    </source>
</reference>
<evidence type="ECO:0000256" key="1">
    <source>
        <dbReference type="ARBA" id="ARBA00022596"/>
    </source>
</evidence>
<dbReference type="AlphaFoldDB" id="A0AA42BQX7"/>
<dbReference type="RefSeq" id="WP_254760283.1">
    <property type="nucleotide sequence ID" value="NZ_JANCLT010000011.1"/>
</dbReference>
<gene>
    <name evidence="4" type="primary">hypA</name>
    <name evidence="5" type="ORF">NK662_17715</name>
</gene>
<proteinExistence type="inferred from homology"/>
<comment type="caution">
    <text evidence="5">The sequence shown here is derived from an EMBL/GenBank/DDBJ whole genome shotgun (WGS) entry which is preliminary data.</text>
</comment>
<dbReference type="Proteomes" id="UP001156102">
    <property type="component" value="Unassembled WGS sequence"/>
</dbReference>
<keyword evidence="3 4" id="KW-0862">Zinc</keyword>
<dbReference type="Pfam" id="PF01155">
    <property type="entry name" value="HypA"/>
    <property type="match status" value="1"/>
</dbReference>
<dbReference type="PIRSF" id="PIRSF004761">
    <property type="entry name" value="Hydrgn_mat_HypA"/>
    <property type="match status" value="1"/>
</dbReference>
<dbReference type="GO" id="GO:0008270">
    <property type="term" value="F:zinc ion binding"/>
    <property type="evidence" value="ECO:0007669"/>
    <property type="project" value="UniProtKB-UniRule"/>
</dbReference>
<feature type="binding site" evidence="4">
    <location>
        <position position="2"/>
    </location>
    <ligand>
        <name>Ni(2+)</name>
        <dbReference type="ChEBI" id="CHEBI:49786"/>
    </ligand>
</feature>
<comment type="similarity">
    <text evidence="4">Belongs to the HypA/HybF family.</text>
</comment>
<feature type="binding site" evidence="4">
    <location>
        <position position="79"/>
    </location>
    <ligand>
        <name>Zn(2+)</name>
        <dbReference type="ChEBI" id="CHEBI:29105"/>
    </ligand>
</feature>
<sequence length="116" mass="12537">MHEMALMGDILQIVTEDARERGLQAIQEIALLVGEYSNAMPDALEMAFLIYKAEGVSSLLPDSRLQIVREAGQAQCVLCGAVYTPERKLSICPSCGMPSGRLIAGEAFQVISYEGS</sequence>
<dbReference type="GO" id="GO:0051604">
    <property type="term" value="P:protein maturation"/>
    <property type="evidence" value="ECO:0007669"/>
    <property type="project" value="InterPro"/>
</dbReference>
<keyword evidence="2 4" id="KW-0479">Metal-binding</keyword>
<accession>A0AA42BQX7</accession>
<dbReference type="SUPFAM" id="SSF57802">
    <property type="entry name" value="Rubredoxin-like"/>
    <property type="match status" value="1"/>
</dbReference>
<evidence type="ECO:0000256" key="3">
    <source>
        <dbReference type="ARBA" id="ARBA00022833"/>
    </source>
</evidence>
<evidence type="ECO:0000256" key="2">
    <source>
        <dbReference type="ARBA" id="ARBA00022723"/>
    </source>
</evidence>
<evidence type="ECO:0000313" key="5">
    <source>
        <dbReference type="EMBL" id="MCP8970362.1"/>
    </source>
</evidence>
<dbReference type="PANTHER" id="PTHR34535">
    <property type="entry name" value="HYDROGENASE MATURATION FACTOR HYPA"/>
    <property type="match status" value="1"/>
</dbReference>
<keyword evidence="1 4" id="KW-0533">Nickel</keyword>
<dbReference type="GO" id="GO:0016151">
    <property type="term" value="F:nickel cation binding"/>
    <property type="evidence" value="ECO:0007669"/>
    <property type="project" value="UniProtKB-UniRule"/>
</dbReference>
<feature type="binding site" evidence="4">
    <location>
        <position position="76"/>
    </location>
    <ligand>
        <name>Zn(2+)</name>
        <dbReference type="ChEBI" id="CHEBI:29105"/>
    </ligand>
</feature>
<comment type="function">
    <text evidence="4">Involved in the maturation of [NiFe] hydrogenases. Required for nickel insertion into the metal center of the hydrogenase.</text>
</comment>
<organism evidence="5 6">
    <name type="scientific">Ectobacillus ponti</name>
    <dbReference type="NCBI Taxonomy" id="2961894"/>
    <lineage>
        <taxon>Bacteria</taxon>
        <taxon>Bacillati</taxon>
        <taxon>Bacillota</taxon>
        <taxon>Bacilli</taxon>
        <taxon>Bacillales</taxon>
        <taxon>Bacillaceae</taxon>
        <taxon>Ectobacillus</taxon>
    </lineage>
</organism>
<evidence type="ECO:0000256" key="4">
    <source>
        <dbReference type="HAMAP-Rule" id="MF_00213"/>
    </source>
</evidence>
<protein>
    <recommendedName>
        <fullName evidence="4">Hydrogenase maturation factor HypA</fullName>
    </recommendedName>
</protein>
<dbReference type="HAMAP" id="MF_00213">
    <property type="entry name" value="HypA_HybF"/>
    <property type="match status" value="1"/>
</dbReference>
<dbReference type="PANTHER" id="PTHR34535:SF3">
    <property type="entry name" value="HYDROGENASE MATURATION FACTOR HYPA"/>
    <property type="match status" value="1"/>
</dbReference>
<dbReference type="Gene3D" id="3.30.2320.80">
    <property type="match status" value="1"/>
</dbReference>